<feature type="compositionally biased region" description="Acidic residues" evidence="14">
    <location>
        <begin position="302"/>
        <end position="311"/>
    </location>
</feature>
<evidence type="ECO:0000313" key="18">
    <source>
        <dbReference type="RefSeq" id="XP_028280176.1"/>
    </source>
</evidence>
<dbReference type="CTD" id="9656"/>
<dbReference type="InterPro" id="IPR051579">
    <property type="entry name" value="DDR_Transcriptional_Reg"/>
</dbReference>
<keyword evidence="5" id="KW-1017">Isopeptide bond</keyword>
<feature type="compositionally biased region" description="Polar residues" evidence="14">
    <location>
        <begin position="288"/>
        <end position="297"/>
    </location>
</feature>
<evidence type="ECO:0000259" key="16">
    <source>
        <dbReference type="PROSITE" id="PS50172"/>
    </source>
</evidence>
<reference evidence="18 19" key="1">
    <citation type="submission" date="2025-04" db="UniProtKB">
        <authorList>
            <consortium name="RefSeq"/>
        </authorList>
    </citation>
    <scope>IDENTIFICATION</scope>
</reference>
<gene>
    <name evidence="18 19" type="primary">mdc1</name>
</gene>
<dbReference type="InterPro" id="IPR000253">
    <property type="entry name" value="FHA_dom"/>
</dbReference>
<evidence type="ECO:0000259" key="15">
    <source>
        <dbReference type="PROSITE" id="PS50006"/>
    </source>
</evidence>
<feature type="compositionally biased region" description="Polar residues" evidence="14">
    <location>
        <begin position="502"/>
        <end position="517"/>
    </location>
</feature>
<dbReference type="GO" id="GO:0005634">
    <property type="term" value="C:nucleus"/>
    <property type="evidence" value="ECO:0007669"/>
    <property type="project" value="UniProtKB-SubCell"/>
</dbReference>
<evidence type="ECO:0000256" key="4">
    <source>
        <dbReference type="ARBA" id="ARBA00022454"/>
    </source>
</evidence>
<dbReference type="InterPro" id="IPR001357">
    <property type="entry name" value="BRCT_dom"/>
</dbReference>
<keyword evidence="4" id="KW-0158">Chromosome</keyword>
<feature type="region of interest" description="Disordered" evidence="14">
    <location>
        <begin position="877"/>
        <end position="1728"/>
    </location>
</feature>
<organism evidence="17 18">
    <name type="scientific">Parambassis ranga</name>
    <name type="common">Indian glassy fish</name>
    <dbReference type="NCBI Taxonomy" id="210632"/>
    <lineage>
        <taxon>Eukaryota</taxon>
        <taxon>Metazoa</taxon>
        <taxon>Chordata</taxon>
        <taxon>Craniata</taxon>
        <taxon>Vertebrata</taxon>
        <taxon>Euteleostomi</taxon>
        <taxon>Actinopterygii</taxon>
        <taxon>Neopterygii</taxon>
        <taxon>Teleostei</taxon>
        <taxon>Neoteleostei</taxon>
        <taxon>Acanthomorphata</taxon>
        <taxon>Ovalentaria</taxon>
        <taxon>Ambassidae</taxon>
        <taxon>Parambassis</taxon>
    </lineage>
</organism>
<comment type="subcellular location">
    <subcellularLocation>
        <location evidence="2">Chromosome</location>
    </subcellularLocation>
    <subcellularLocation>
        <location evidence="1">Nucleus</location>
    </subcellularLocation>
</comment>
<dbReference type="PANTHER" id="PTHR23196">
    <property type="entry name" value="PAX TRANSCRIPTION ACTIVATION DOMAIN INTERACTING PROTEIN"/>
    <property type="match status" value="1"/>
</dbReference>
<evidence type="ECO:0000256" key="13">
    <source>
        <dbReference type="ARBA" id="ARBA00023306"/>
    </source>
</evidence>
<feature type="compositionally biased region" description="Basic and acidic residues" evidence="14">
    <location>
        <begin position="1638"/>
        <end position="1653"/>
    </location>
</feature>
<feature type="compositionally biased region" description="Acidic residues" evidence="14">
    <location>
        <begin position="10"/>
        <end position="23"/>
    </location>
</feature>
<feature type="compositionally biased region" description="Polar residues" evidence="14">
    <location>
        <begin position="952"/>
        <end position="966"/>
    </location>
</feature>
<feature type="compositionally biased region" description="Polar residues" evidence="14">
    <location>
        <begin position="1673"/>
        <end position="1699"/>
    </location>
</feature>
<feature type="compositionally biased region" description="Polar residues" evidence="14">
    <location>
        <begin position="852"/>
        <end position="864"/>
    </location>
</feature>
<protein>
    <recommendedName>
        <fullName evidence="3">Mediator of DNA damage checkpoint protein 1</fullName>
    </recommendedName>
</protein>
<feature type="compositionally biased region" description="Basic residues" evidence="14">
    <location>
        <begin position="1093"/>
        <end position="1102"/>
    </location>
</feature>
<feature type="compositionally biased region" description="Polar residues" evidence="14">
    <location>
        <begin position="145"/>
        <end position="155"/>
    </location>
</feature>
<evidence type="ECO:0000256" key="10">
    <source>
        <dbReference type="ARBA" id="ARBA00022990"/>
    </source>
</evidence>
<feature type="compositionally biased region" description="Basic and acidic residues" evidence="14">
    <location>
        <begin position="163"/>
        <end position="174"/>
    </location>
</feature>
<feature type="compositionally biased region" description="Polar residues" evidence="14">
    <location>
        <begin position="241"/>
        <end position="250"/>
    </location>
</feature>
<accession>A0A6P7JXD7</accession>
<evidence type="ECO:0000256" key="2">
    <source>
        <dbReference type="ARBA" id="ARBA00004286"/>
    </source>
</evidence>
<dbReference type="PANTHER" id="PTHR23196:SF34">
    <property type="entry name" value="MEDIATOR OF DNA DAMAGE CHECKPOINT PROTEIN 1"/>
    <property type="match status" value="1"/>
</dbReference>
<evidence type="ECO:0000256" key="12">
    <source>
        <dbReference type="ARBA" id="ARBA00023242"/>
    </source>
</evidence>
<keyword evidence="9" id="KW-0832">Ubl conjugation</keyword>
<feature type="region of interest" description="Disordered" evidence="14">
    <location>
        <begin position="1"/>
        <end position="27"/>
    </location>
</feature>
<keyword evidence="12" id="KW-0539">Nucleus</keyword>
<dbReference type="Proteomes" id="UP000515145">
    <property type="component" value="Chromosome 16"/>
</dbReference>
<feature type="compositionally biased region" description="Polar residues" evidence="14">
    <location>
        <begin position="1497"/>
        <end position="1516"/>
    </location>
</feature>
<dbReference type="CDD" id="cd22665">
    <property type="entry name" value="FHA_MDC1"/>
    <property type="match status" value="1"/>
</dbReference>
<feature type="compositionally biased region" description="Acidic residues" evidence="14">
    <location>
        <begin position="472"/>
        <end position="482"/>
    </location>
</feature>
<sequence length="1944" mass="215029">MDATQMIDDSVLESDDEENDEENENNRGRPLAKLCILRNEHIPQTELPLFLGDNVLGRDPNTCTLPLSASSVSKQHATICISVYRRRGCLSKVDVEALVWDLGSMNGTRKGRLKLTPNVRYALSEGDSLVLADIPCQYFSYNVDSSQGDTWTPVSRKSGVKAKLPDASREKEGDITYSKKCVNGGAEDKGPLKKTPAKASCLSFEQTPTQPQGTLVPESDSGSDSENSEAEDRRRKALASDSDSFLSPTNKIVPESEDESSVTPSSFTKNKPYKGFNFSTKETDVNVGRQQPNTTTALAVVDDSEEEEEGEAQGGIKSKESGQHVPVKQESTVSFTREDELPASKPMAFKDVIPALSMDSDTDLEEGEERVVSSGPVTLTTNQKYDRPPNTVQFHMDSDTEEDEDVSGKTSSKEKHSSVISVIQPKGITMDSDTDVDDADAAASDATSKTKPTPPTDTAASIQLKDFHLDSDTDVDDEEDEECGTKNFETDETPNKLDIQTAVPQSIPTAPQNLNSDSDTDDEAIPAPAINKLPVVAPSCTNAIAGADLCILSDSDTDVEGNSSLIMPVAGTSLSVSPRPEALHSDSDAATDIDESIMPPAGANPAHPKVDGETVVDDKTGGGEEAGEDAEIPTLQREFTPGLPAPFLQNCSTPVQIQGEVEGMETQTFISPSSDAFRCAVASAVRPAVLSSCSESQDEDFVVAETQSFVLQSRDRLSSMEPTQAFVVDSSGDKKDEQSCREESFQLGLSDSSHLQCQDQAVAMESTQAFVSVGKSLNLDDTQVYAAITAADTTSVGNDLSPEPMQPYEENEKPARCAVEPERVDMALEATQAYLSDSLNDQEDNTDEDRQNAATTETGISSTLAMAETQQMFTGVNRESDDDDDSFPGPQKRTTEPLKLEEEQTQPMLVGVDETQPMAISEDDDSDVTDLVPRPRKRKSKQLHLEDEETPQLLNSEISVAETQPMSACEDNDEDEDSMPCIRNRKAKQLQFEEEQTQPLVSSEVSAVETQPFVTDEHEESGEDDTGKETALQPKKRKGRSFATFTEEKGSVPPKRRTQVESKTLPSIRGRRRRARPDDDDNDNSEEDVKQNNRARGKRTLKQQKIDERKGKQEEMERKEKEEQERLQAENAERMRLEEERIETERKAQELLKTAKREQEEKLKRERMEKEERERQEHEKLEREEKERLEREEKERLEREEKQRLEREEKERLEREEKQRLEREEKERLEREENERLEKEEKERLEREEIRKLEMERKEQEEKEQLEMAKREQEERLEKERKEKEKERLEREAKEREERENLEKERENKEEENKSKAPARGRRTNRRTIAAPCAPEPDSTNDDFPARRTRSRSNSSNSVSSEVSASSVSTLESTGRGRGRGAKRISAPPQTTATRSSRRRTAVAAGPPEQDGDEFSPLSRSNSSNSLNSEISSCSVSSQSRGRGGRQRGRGRKTEPNPDSVPPQSDAAPKPVVRNTKSRKTEGFSSEALQKDERVTPDSQQASTTRGRRQANTNVSVPAEEEDRVKQKDGCAGEESLVPKGNARGKGQKENSETAEEPVDGESPQDKRKGSKGEFQANTEVHSSCGSSISKGKEKTPKTEPGKEETNDDSPAIVQAQRQGRASSIRLKKSAKESSTQEVKESEKMEVELTEKRARGRSSVVPKKKKKEELEDSGSSTTSMNQDANVQASQLRQTPTSGASRKRQAPAESFLVAKSPRSSSASPATSGRLQAAGQTYKVLFTGVVDEAGERVLTRLGGSMAKDVADMNCLVTDKVRRTVKFLCAVAKGVPIVTTDWLVKSGKAGSFLSPNAFLVKDPEQEGKFKFCLQESLRIASSQLLLQGYKIHVTKSVKPEPVQMKDIISTSGATFLPKMPSSHKPQTLVISCEEDWLQCGLAKSASIPVVTAEFILTGILQQKIDFETHKLSPPAAKLQPAVGSGRSRKKT</sequence>
<dbReference type="SUPFAM" id="SSF52113">
    <property type="entry name" value="BRCT domain"/>
    <property type="match status" value="2"/>
</dbReference>
<dbReference type="Gene3D" id="3.40.50.10190">
    <property type="entry name" value="BRCT domain"/>
    <property type="match status" value="2"/>
</dbReference>
<feature type="domain" description="FHA" evidence="15">
    <location>
        <begin position="54"/>
        <end position="115"/>
    </location>
</feature>
<feature type="compositionally biased region" description="Acidic residues" evidence="14">
    <location>
        <begin position="1017"/>
        <end position="1026"/>
    </location>
</feature>
<feature type="compositionally biased region" description="Low complexity" evidence="14">
    <location>
        <begin position="1352"/>
        <end position="1374"/>
    </location>
</feature>
<evidence type="ECO:0000256" key="6">
    <source>
        <dbReference type="ARBA" id="ARBA00022553"/>
    </source>
</evidence>
<dbReference type="GO" id="GO:0006281">
    <property type="term" value="P:DNA repair"/>
    <property type="evidence" value="ECO:0007669"/>
    <property type="project" value="UniProtKB-KW"/>
</dbReference>
<dbReference type="GeneID" id="114447872"/>
<evidence type="ECO:0000256" key="9">
    <source>
        <dbReference type="ARBA" id="ARBA00022843"/>
    </source>
</evidence>
<dbReference type="Pfam" id="PF16770">
    <property type="entry name" value="RTT107_BRCT_5"/>
    <property type="match status" value="1"/>
</dbReference>
<dbReference type="CDD" id="cd17744">
    <property type="entry name" value="BRCT_MDC1_rpt1"/>
    <property type="match status" value="1"/>
</dbReference>
<feature type="compositionally biased region" description="Polar residues" evidence="14">
    <location>
        <begin position="1576"/>
        <end position="1590"/>
    </location>
</feature>
<dbReference type="Gene3D" id="2.60.200.20">
    <property type="match status" value="1"/>
</dbReference>
<keyword evidence="8" id="KW-0227">DNA damage</keyword>
<feature type="compositionally biased region" description="Low complexity" evidence="14">
    <location>
        <begin position="1419"/>
        <end position="1441"/>
    </location>
</feature>
<evidence type="ECO:0000256" key="1">
    <source>
        <dbReference type="ARBA" id="ARBA00004123"/>
    </source>
</evidence>
<dbReference type="PROSITE" id="PS50172">
    <property type="entry name" value="BRCT"/>
    <property type="match status" value="1"/>
</dbReference>
<dbReference type="OrthoDB" id="342264at2759"/>
<dbReference type="Pfam" id="PF00498">
    <property type="entry name" value="FHA"/>
    <property type="match status" value="1"/>
</dbReference>
<name>A0A6P7JXD7_9TELE</name>
<keyword evidence="11" id="KW-0234">DNA repair</keyword>
<dbReference type="GO" id="GO:0005694">
    <property type="term" value="C:chromosome"/>
    <property type="evidence" value="ECO:0007669"/>
    <property type="project" value="UniProtKB-SubCell"/>
</dbReference>
<keyword evidence="17" id="KW-1185">Reference proteome</keyword>
<keyword evidence="13" id="KW-0131">Cell cycle</keyword>
<evidence type="ECO:0000256" key="8">
    <source>
        <dbReference type="ARBA" id="ARBA00022763"/>
    </source>
</evidence>
<evidence type="ECO:0000256" key="11">
    <source>
        <dbReference type="ARBA" id="ARBA00023204"/>
    </source>
</evidence>
<evidence type="ECO:0000256" key="7">
    <source>
        <dbReference type="ARBA" id="ARBA00022737"/>
    </source>
</evidence>
<dbReference type="RefSeq" id="XP_028280177.1">
    <property type="nucleotide sequence ID" value="XM_028424376.1"/>
</dbReference>
<feature type="domain" description="BRCT" evidence="16">
    <location>
        <begin position="1735"/>
        <end position="1813"/>
    </location>
</feature>
<feature type="compositionally biased region" description="Polar residues" evidence="14">
    <location>
        <begin position="203"/>
        <end position="213"/>
    </location>
</feature>
<evidence type="ECO:0000313" key="19">
    <source>
        <dbReference type="RefSeq" id="XP_028280177.1"/>
    </source>
</evidence>
<feature type="compositionally biased region" description="Low complexity" evidence="14">
    <location>
        <begin position="441"/>
        <end position="461"/>
    </location>
</feature>
<evidence type="ECO:0000256" key="3">
    <source>
        <dbReference type="ARBA" id="ARBA00015014"/>
    </source>
</evidence>
<feature type="compositionally biased region" description="Polar residues" evidence="14">
    <location>
        <begin position="997"/>
        <end position="1013"/>
    </location>
</feature>
<keyword evidence="7" id="KW-0677">Repeat</keyword>
<feature type="compositionally biased region" description="Basic and acidic residues" evidence="14">
    <location>
        <begin position="1104"/>
        <end position="1315"/>
    </location>
</feature>
<dbReference type="SUPFAM" id="SSF49879">
    <property type="entry name" value="SMAD/FHA domain"/>
    <property type="match status" value="1"/>
</dbReference>
<dbReference type="Pfam" id="PF16589">
    <property type="entry name" value="BRCT_2"/>
    <property type="match status" value="1"/>
</dbReference>
<dbReference type="PROSITE" id="PS50006">
    <property type="entry name" value="FHA_DOMAIN"/>
    <property type="match status" value="1"/>
</dbReference>
<evidence type="ECO:0000313" key="17">
    <source>
        <dbReference type="Proteomes" id="UP000515145"/>
    </source>
</evidence>
<dbReference type="RefSeq" id="XP_028280176.1">
    <property type="nucleotide sequence ID" value="XM_028424375.1"/>
</dbReference>
<dbReference type="InterPro" id="IPR036420">
    <property type="entry name" value="BRCT_dom_sf"/>
</dbReference>
<evidence type="ECO:0000256" key="5">
    <source>
        <dbReference type="ARBA" id="ARBA00022499"/>
    </source>
</evidence>
<evidence type="ECO:0000256" key="14">
    <source>
        <dbReference type="SAM" id="MobiDB-lite"/>
    </source>
</evidence>
<keyword evidence="6" id="KW-0597">Phosphoprotein</keyword>
<dbReference type="InterPro" id="IPR008984">
    <property type="entry name" value="SMAD_FHA_dom_sf"/>
</dbReference>
<dbReference type="CDD" id="cd18441">
    <property type="entry name" value="BRCT_MDC1_rpt2"/>
    <property type="match status" value="1"/>
</dbReference>
<feature type="compositionally biased region" description="Basic and acidic residues" evidence="14">
    <location>
        <begin position="1591"/>
        <end position="1605"/>
    </location>
</feature>
<feature type="region of interest" description="Disordered" evidence="14">
    <location>
        <begin position="361"/>
        <end position="525"/>
    </location>
</feature>
<feature type="region of interest" description="Disordered" evidence="14">
    <location>
        <begin position="837"/>
        <end position="864"/>
    </location>
</feature>
<feature type="compositionally biased region" description="Low complexity" evidence="14">
    <location>
        <begin position="1715"/>
        <end position="1726"/>
    </location>
</feature>
<feature type="compositionally biased region" description="Basic and acidic residues" evidence="14">
    <location>
        <begin position="893"/>
        <end position="902"/>
    </location>
</feature>
<dbReference type="SMART" id="SM00292">
    <property type="entry name" value="BRCT"/>
    <property type="match status" value="2"/>
</dbReference>
<proteinExistence type="predicted"/>
<keyword evidence="10" id="KW-0007">Acetylation</keyword>
<feature type="region of interest" description="Disordered" evidence="14">
    <location>
        <begin position="145"/>
        <end position="342"/>
    </location>
</feature>
<feature type="compositionally biased region" description="Basic residues" evidence="14">
    <location>
        <begin position="1317"/>
        <end position="1326"/>
    </location>
</feature>